<keyword evidence="1" id="KW-0732">Signal</keyword>
<organism evidence="2 3">
    <name type="scientific">Virgibacillus profundi</name>
    <dbReference type="NCBI Taxonomy" id="2024555"/>
    <lineage>
        <taxon>Bacteria</taxon>
        <taxon>Bacillati</taxon>
        <taxon>Bacillota</taxon>
        <taxon>Bacilli</taxon>
        <taxon>Bacillales</taxon>
        <taxon>Bacillaceae</taxon>
        <taxon>Virgibacillus</taxon>
    </lineage>
</organism>
<dbReference type="PANTHER" id="PTHR43649:SF12">
    <property type="entry name" value="DIACETYLCHITOBIOSE BINDING PROTEIN DASA"/>
    <property type="match status" value="1"/>
</dbReference>
<dbReference type="Pfam" id="PF01547">
    <property type="entry name" value="SBP_bac_1"/>
    <property type="match status" value="1"/>
</dbReference>
<dbReference type="PROSITE" id="PS51257">
    <property type="entry name" value="PROKAR_LIPOPROTEIN"/>
    <property type="match status" value="1"/>
</dbReference>
<sequence length="539" mass="60706">MKIRKLLLFIIIAVMMLLVACSDEDAAGETNEEESKKNLDNVNESGFPIVDEQIKLDFFAGTSATTNASDWNDILIWNTYKEMSNVDVNWNTVTPDALEEKRNLALASGDLPDVFYAAQLPVTDVYKYGEQGVFIPLNDLIEEHAPNLQKLLEEYPDIKKALTFPDGNVYSFPYIFSPEFTSLRVGSMLWINKEWVDTLGMEMPETTEEYYQYLKAVKTEDPNGNGEADEIPYGGHVIDHLTQSLYGSFGIGNKGGGWIDEDPETGDVRLHAITDGYKQMLEYLHKLYSEGLIEQNIFSIEHSQYLANGAEGKYGSTVFYTPPQLFGEAGENFESTIALKGPNGDQMFSKVTHPLATMGGFSITNVNENPVATVKWMDYFYSNEGAKLYYMGVEGETYEETEDGPVYMDHITDSAEGLTREQEMTKYLTWVGVSAPGIIRQEYFGGSESSPEAVAAGEKIEPYIVDELWSNFTYTAEENKVLNSVGTDIEKYLAEMRDKFITGDAPLSEWDNYVETIKQMGLDEYLEVQQAAMERYRSE</sequence>
<reference evidence="2 3" key="1">
    <citation type="submission" date="2017-08" db="EMBL/GenBank/DDBJ databases">
        <title>Virgibacillus indicus sp. nov. and Virgibacillus profoundi sp. nov, two moderately halophilic bacteria isolated from marine sediment by using the Microfluidic Streak Plate.</title>
        <authorList>
            <person name="Xu B."/>
            <person name="Hu B."/>
            <person name="Wang J."/>
            <person name="Zhu Y."/>
            <person name="Huang L."/>
            <person name="Du W."/>
            <person name="Huang Y."/>
        </authorList>
    </citation>
    <scope>NUCLEOTIDE SEQUENCE [LARGE SCALE GENOMIC DNA]</scope>
    <source>
        <strain evidence="2 3">IO3-P3-H5</strain>
    </source>
</reference>
<feature type="signal peptide" evidence="1">
    <location>
        <begin position="1"/>
        <end position="26"/>
    </location>
</feature>
<feature type="chain" id="PRO_5012697190" evidence="1">
    <location>
        <begin position="27"/>
        <end position="539"/>
    </location>
</feature>
<dbReference type="AlphaFoldDB" id="A0A2A2IJ85"/>
<proteinExistence type="predicted"/>
<dbReference type="Gene3D" id="3.40.190.10">
    <property type="entry name" value="Periplasmic binding protein-like II"/>
    <property type="match status" value="2"/>
</dbReference>
<evidence type="ECO:0000313" key="3">
    <source>
        <dbReference type="Proteomes" id="UP000218887"/>
    </source>
</evidence>
<dbReference type="InterPro" id="IPR050490">
    <property type="entry name" value="Bact_solute-bd_prot1"/>
</dbReference>
<evidence type="ECO:0000313" key="2">
    <source>
        <dbReference type="EMBL" id="PAV31155.1"/>
    </source>
</evidence>
<dbReference type="OrthoDB" id="9787283at2"/>
<comment type="caution">
    <text evidence="2">The sequence shown here is derived from an EMBL/GenBank/DDBJ whole genome shotgun (WGS) entry which is preliminary data.</text>
</comment>
<dbReference type="InterPro" id="IPR006059">
    <property type="entry name" value="SBP"/>
</dbReference>
<dbReference type="Proteomes" id="UP000218887">
    <property type="component" value="Unassembled WGS sequence"/>
</dbReference>
<keyword evidence="3" id="KW-1185">Reference proteome</keyword>
<dbReference type="SUPFAM" id="SSF53850">
    <property type="entry name" value="Periplasmic binding protein-like II"/>
    <property type="match status" value="1"/>
</dbReference>
<protein>
    <submittedName>
        <fullName evidence="2">ABC transporter substrate-binding protein</fullName>
    </submittedName>
</protein>
<dbReference type="RefSeq" id="WP_095653526.1">
    <property type="nucleotide sequence ID" value="NZ_NPOA01000001.1"/>
</dbReference>
<gene>
    <name evidence="2" type="ORF">CIL05_00400</name>
</gene>
<name>A0A2A2IJ85_9BACI</name>
<evidence type="ECO:0000256" key="1">
    <source>
        <dbReference type="SAM" id="SignalP"/>
    </source>
</evidence>
<dbReference type="PANTHER" id="PTHR43649">
    <property type="entry name" value="ARABINOSE-BINDING PROTEIN-RELATED"/>
    <property type="match status" value="1"/>
</dbReference>
<accession>A0A2A2IJ85</accession>
<dbReference type="EMBL" id="NPOA01000001">
    <property type="protein sequence ID" value="PAV31155.1"/>
    <property type="molecule type" value="Genomic_DNA"/>
</dbReference>